<name>A0ABR3KXU1_TRISP</name>
<dbReference type="Proteomes" id="UP001558632">
    <property type="component" value="Unassembled WGS sequence"/>
</dbReference>
<evidence type="ECO:0000313" key="1">
    <source>
        <dbReference type="EMBL" id="KAL1244404.1"/>
    </source>
</evidence>
<protein>
    <submittedName>
        <fullName evidence="1">Hyaluronan-binding protein</fullName>
    </submittedName>
</protein>
<keyword evidence="2" id="KW-1185">Reference proteome</keyword>
<evidence type="ECO:0000313" key="2">
    <source>
        <dbReference type="Proteomes" id="UP001558632"/>
    </source>
</evidence>
<proteinExistence type="predicted"/>
<reference evidence="1 2" key="1">
    <citation type="submission" date="2024-07" db="EMBL/GenBank/DDBJ databases">
        <title>Enhanced genomic and transcriptomic resources for Trichinella pseudospiralis and T. spiralis underpin the discovery of pronounced molecular differences between stages and species.</title>
        <authorList>
            <person name="Pasi K.K."/>
            <person name="La Rosa G."/>
            <person name="Gomez-Morales M.A."/>
            <person name="Tosini F."/>
            <person name="Sumanam S."/>
            <person name="Young N.D."/>
            <person name="Chang B.C."/>
            <person name="Robin G.B."/>
        </authorList>
    </citation>
    <scope>NUCLEOTIDE SEQUENCE [LARGE SCALE GENOMIC DNA]</scope>
    <source>
        <strain evidence="1">ISS534</strain>
    </source>
</reference>
<dbReference type="EMBL" id="JBEUSY010000132">
    <property type="protein sequence ID" value="KAL1244404.1"/>
    <property type="molecule type" value="Genomic_DNA"/>
</dbReference>
<sequence>MWFEEISKAMGECREGKLANGSVTSEQRFKSWADCALSMQYMLGRVLLRTLPIVTVCRNNPSSSDQAS</sequence>
<gene>
    <name evidence="1" type="ORF">TSPI_06302</name>
</gene>
<accession>A0ABR3KXU1</accession>
<organism evidence="1 2">
    <name type="scientific">Trichinella spiralis</name>
    <name type="common">Trichina worm</name>
    <dbReference type="NCBI Taxonomy" id="6334"/>
    <lineage>
        <taxon>Eukaryota</taxon>
        <taxon>Metazoa</taxon>
        <taxon>Ecdysozoa</taxon>
        <taxon>Nematoda</taxon>
        <taxon>Enoplea</taxon>
        <taxon>Dorylaimia</taxon>
        <taxon>Trichinellida</taxon>
        <taxon>Trichinellidae</taxon>
        <taxon>Trichinella</taxon>
    </lineage>
</organism>
<comment type="caution">
    <text evidence="1">The sequence shown here is derived from an EMBL/GenBank/DDBJ whole genome shotgun (WGS) entry which is preliminary data.</text>
</comment>